<evidence type="ECO:0000313" key="2">
    <source>
        <dbReference type="EMBL" id="GGO27073.1"/>
    </source>
</evidence>
<feature type="domain" description="UBP-type" evidence="1">
    <location>
        <begin position="21"/>
        <end position="104"/>
    </location>
</feature>
<comment type="caution">
    <text evidence="2">The sequence shown here is derived from an EMBL/GenBank/DDBJ whole genome shotgun (WGS) entry which is preliminary data.</text>
</comment>
<dbReference type="InterPro" id="IPR001607">
    <property type="entry name" value="Znf_UBP"/>
</dbReference>
<dbReference type="RefSeq" id="WP_223854002.1">
    <property type="nucleotide sequence ID" value="NZ_BMMN01000015.1"/>
</dbReference>
<protein>
    <recommendedName>
        <fullName evidence="1">UBP-type domain-containing protein</fullName>
    </recommendedName>
</protein>
<evidence type="ECO:0000259" key="1">
    <source>
        <dbReference type="PROSITE" id="PS50271"/>
    </source>
</evidence>
<dbReference type="EMBL" id="BMMN01000015">
    <property type="protein sequence ID" value="GGO27073.1"/>
    <property type="molecule type" value="Genomic_DNA"/>
</dbReference>
<dbReference type="GO" id="GO:0008270">
    <property type="term" value="F:zinc ion binding"/>
    <property type="evidence" value="ECO:0007669"/>
    <property type="project" value="InterPro"/>
</dbReference>
<proteinExistence type="predicted"/>
<dbReference type="Pfam" id="PF02148">
    <property type="entry name" value="zf-UBP"/>
    <property type="match status" value="1"/>
</dbReference>
<accession>A0A8H9H428</accession>
<reference evidence="2" key="2">
    <citation type="submission" date="2020-09" db="EMBL/GenBank/DDBJ databases">
        <authorList>
            <person name="Sun Q."/>
            <person name="Zhou Y."/>
        </authorList>
    </citation>
    <scope>NUCLEOTIDE SEQUENCE</scope>
    <source>
        <strain evidence="2">CGMCC 4.7138</strain>
    </source>
</reference>
<name>A0A8H9H428_9ACTN</name>
<dbReference type="Proteomes" id="UP000653480">
    <property type="component" value="Unassembled WGS sequence"/>
</dbReference>
<dbReference type="Gene3D" id="3.30.40.10">
    <property type="entry name" value="Zinc/RING finger domain, C3HC4 (zinc finger)"/>
    <property type="match status" value="1"/>
</dbReference>
<dbReference type="PROSITE" id="PS50271">
    <property type="entry name" value="ZF_UBP"/>
    <property type="match status" value="1"/>
</dbReference>
<dbReference type="SUPFAM" id="SSF57850">
    <property type="entry name" value="RING/U-box"/>
    <property type="match status" value="1"/>
</dbReference>
<dbReference type="InterPro" id="IPR013083">
    <property type="entry name" value="Znf_RING/FYVE/PHD"/>
</dbReference>
<evidence type="ECO:0000313" key="3">
    <source>
        <dbReference type="Proteomes" id="UP000653480"/>
    </source>
</evidence>
<dbReference type="AlphaFoldDB" id="A0A8H9H428"/>
<reference evidence="2" key="1">
    <citation type="journal article" date="2014" name="Int. J. Syst. Evol. Microbiol.">
        <title>Complete genome sequence of Corynebacterium casei LMG S-19264T (=DSM 44701T), isolated from a smear-ripened cheese.</title>
        <authorList>
            <consortium name="US DOE Joint Genome Institute (JGI-PGF)"/>
            <person name="Walter F."/>
            <person name="Albersmeier A."/>
            <person name="Kalinowski J."/>
            <person name="Ruckert C."/>
        </authorList>
    </citation>
    <scope>NUCLEOTIDE SEQUENCE</scope>
    <source>
        <strain evidence="2">CGMCC 4.7138</strain>
    </source>
</reference>
<gene>
    <name evidence="2" type="ORF">GCM10011574_60100</name>
</gene>
<sequence length="104" mass="11575">MTLNVECMKVRADSGPNGQERRCEHLDMLPDVRHEAPECRPCLALGLPWSHLLVCLTCGWVACSDDSPGGHARAHYEETDHPVVAALDSETPRRWCYVHGRAAL</sequence>
<keyword evidence="3" id="KW-1185">Reference proteome</keyword>
<organism evidence="2 3">
    <name type="scientific">Microbispora bryophytorum</name>
    <dbReference type="NCBI Taxonomy" id="1460882"/>
    <lineage>
        <taxon>Bacteria</taxon>
        <taxon>Bacillati</taxon>
        <taxon>Actinomycetota</taxon>
        <taxon>Actinomycetes</taxon>
        <taxon>Streptosporangiales</taxon>
        <taxon>Streptosporangiaceae</taxon>
        <taxon>Microbispora</taxon>
    </lineage>
</organism>